<evidence type="ECO:0000256" key="4">
    <source>
        <dbReference type="ARBA" id="ARBA00023163"/>
    </source>
</evidence>
<dbReference type="InterPro" id="IPR036390">
    <property type="entry name" value="WH_DNA-bd_sf"/>
</dbReference>
<evidence type="ECO:0000259" key="5">
    <source>
        <dbReference type="PROSITE" id="PS50931"/>
    </source>
</evidence>
<evidence type="ECO:0000313" key="7">
    <source>
        <dbReference type="Proteomes" id="UP001218246"/>
    </source>
</evidence>
<dbReference type="Gene3D" id="1.10.10.10">
    <property type="entry name" value="Winged helix-like DNA-binding domain superfamily/Winged helix DNA-binding domain"/>
    <property type="match status" value="1"/>
</dbReference>
<dbReference type="RefSeq" id="WP_278018507.1">
    <property type="nucleotide sequence ID" value="NZ_JARRRY010000018.1"/>
</dbReference>
<dbReference type="PANTHER" id="PTHR30126">
    <property type="entry name" value="HTH-TYPE TRANSCRIPTIONAL REGULATOR"/>
    <property type="match status" value="1"/>
</dbReference>
<dbReference type="Pfam" id="PF00126">
    <property type="entry name" value="HTH_1"/>
    <property type="match status" value="1"/>
</dbReference>
<dbReference type="Gene3D" id="3.40.190.290">
    <property type="match status" value="1"/>
</dbReference>
<dbReference type="PANTHER" id="PTHR30126:SF100">
    <property type="entry name" value="LYSR-FAMILY TRANSCRIPTIONAL REGULATOR"/>
    <property type="match status" value="1"/>
</dbReference>
<comment type="caution">
    <text evidence="6">The sequence shown here is derived from an EMBL/GenBank/DDBJ whole genome shotgun (WGS) entry which is preliminary data.</text>
</comment>
<dbReference type="InterPro" id="IPR000847">
    <property type="entry name" value="LysR_HTH_N"/>
</dbReference>
<gene>
    <name evidence="6" type="ORF">P6P90_06850</name>
</gene>
<keyword evidence="7" id="KW-1185">Reference proteome</keyword>
<accession>A0ABT6H2R3</accession>
<evidence type="ECO:0000256" key="3">
    <source>
        <dbReference type="ARBA" id="ARBA00023125"/>
    </source>
</evidence>
<protein>
    <submittedName>
        <fullName evidence="6">LysR family transcriptional regulator</fullName>
    </submittedName>
</protein>
<keyword evidence="2" id="KW-0805">Transcription regulation</keyword>
<dbReference type="SUPFAM" id="SSF46785">
    <property type="entry name" value="Winged helix' DNA-binding domain"/>
    <property type="match status" value="1"/>
</dbReference>
<feature type="domain" description="HTH lysR-type" evidence="5">
    <location>
        <begin position="1"/>
        <end position="58"/>
    </location>
</feature>
<keyword evidence="3" id="KW-0238">DNA-binding</keyword>
<name>A0ABT6H2R3_9BACI</name>
<evidence type="ECO:0000256" key="2">
    <source>
        <dbReference type="ARBA" id="ARBA00023015"/>
    </source>
</evidence>
<dbReference type="Proteomes" id="UP001218246">
    <property type="component" value="Unassembled WGS sequence"/>
</dbReference>
<dbReference type="Pfam" id="PF03466">
    <property type="entry name" value="LysR_substrate"/>
    <property type="match status" value="1"/>
</dbReference>
<dbReference type="PRINTS" id="PR00039">
    <property type="entry name" value="HTHLYSR"/>
</dbReference>
<proteinExistence type="inferred from homology"/>
<dbReference type="InterPro" id="IPR005119">
    <property type="entry name" value="LysR_subst-bd"/>
</dbReference>
<dbReference type="SUPFAM" id="SSF53850">
    <property type="entry name" value="Periplasmic binding protein-like II"/>
    <property type="match status" value="1"/>
</dbReference>
<dbReference type="InterPro" id="IPR036388">
    <property type="entry name" value="WH-like_DNA-bd_sf"/>
</dbReference>
<keyword evidence="4" id="KW-0804">Transcription</keyword>
<dbReference type="CDD" id="cd05466">
    <property type="entry name" value="PBP2_LTTR_substrate"/>
    <property type="match status" value="1"/>
</dbReference>
<sequence length="299" mass="34365">MEIRHLITFKTIAELGGFTRAATHLGYAQSTMTAHIHALEQELKAPLFDRMGKKVHLTTMGERFLRHAREMIRLYEQAKDMSEQEEEGTLCIGAPESLTIYRLPRIIQAYRERYPKVNILLKSGSCWDLQAQLRRGELDVAFFLQAPFTDHELYTETLIDEKLIFILPPGTMLTENENVLFTEKGSYRDYFEAFLRRQGIATENGMEFWSIEAIKQCVACGLGMSLLPFVTVHAELIEGKLAGQAWDSSFGTVSTIMSYHKEKWVSQAAAAFMEIVRTHAEEWRSEEKQYSSKHDRNLT</sequence>
<reference evidence="6 7" key="1">
    <citation type="submission" date="2023-04" db="EMBL/GenBank/DDBJ databases">
        <title>Ectobacillus antri isolated from activated sludge.</title>
        <authorList>
            <person name="Yan P."/>
            <person name="Liu X."/>
        </authorList>
    </citation>
    <scope>NUCLEOTIDE SEQUENCE [LARGE SCALE GENOMIC DNA]</scope>
    <source>
        <strain evidence="6 7">C18H</strain>
    </source>
</reference>
<evidence type="ECO:0000313" key="6">
    <source>
        <dbReference type="EMBL" id="MDG5753689.1"/>
    </source>
</evidence>
<organism evidence="6 7">
    <name type="scientific">Ectobacillus antri</name>
    <dbReference type="NCBI Taxonomy" id="2486280"/>
    <lineage>
        <taxon>Bacteria</taxon>
        <taxon>Bacillati</taxon>
        <taxon>Bacillota</taxon>
        <taxon>Bacilli</taxon>
        <taxon>Bacillales</taxon>
        <taxon>Bacillaceae</taxon>
        <taxon>Ectobacillus</taxon>
    </lineage>
</organism>
<dbReference type="EMBL" id="JARULN010000004">
    <property type="protein sequence ID" value="MDG5753689.1"/>
    <property type="molecule type" value="Genomic_DNA"/>
</dbReference>
<dbReference type="PROSITE" id="PS50931">
    <property type="entry name" value="HTH_LYSR"/>
    <property type="match status" value="1"/>
</dbReference>
<evidence type="ECO:0000256" key="1">
    <source>
        <dbReference type="ARBA" id="ARBA00009437"/>
    </source>
</evidence>
<comment type="similarity">
    <text evidence="1">Belongs to the LysR transcriptional regulatory family.</text>
</comment>